<dbReference type="InterPro" id="IPR039785">
    <property type="entry name" value="MINY3/4"/>
</dbReference>
<feature type="compositionally biased region" description="Polar residues" evidence="3">
    <location>
        <begin position="100"/>
        <end position="154"/>
    </location>
</feature>
<feature type="region of interest" description="Disordered" evidence="3">
    <location>
        <begin position="1"/>
        <end position="59"/>
    </location>
</feature>
<evidence type="ECO:0000256" key="3">
    <source>
        <dbReference type="SAM" id="MobiDB-lite"/>
    </source>
</evidence>
<proteinExistence type="inferred from homology"/>
<name>A0ABP1PR55_9HEXA</name>
<comment type="catalytic activity">
    <reaction evidence="2">
        <text>Thiol-dependent hydrolysis of ester, thioester, amide, peptide and isopeptide bonds formed by the C-terminal Gly of ubiquitin (a 76-residue protein attached to proteins as an intracellular targeting signal).</text>
        <dbReference type="EC" id="3.4.19.12"/>
    </reaction>
</comment>
<comment type="caution">
    <text evidence="5">The sequence shown here is derived from an EMBL/GenBank/DDBJ whole genome shotgun (WGS) entry which is preliminary data.</text>
</comment>
<evidence type="ECO:0000256" key="2">
    <source>
        <dbReference type="RuleBase" id="RU367088"/>
    </source>
</evidence>
<keyword evidence="2" id="KW-0378">Hydrolase</keyword>
<keyword evidence="2" id="KW-0788">Thiol protease</keyword>
<feature type="domain" description="Deubiquitinating enzyme MINDY-3/4 conserved" evidence="4">
    <location>
        <begin position="230"/>
        <end position="599"/>
    </location>
</feature>
<accession>A0ABP1PR55</accession>
<feature type="compositionally biased region" description="Low complexity" evidence="3">
    <location>
        <begin position="29"/>
        <end position="42"/>
    </location>
</feature>
<comment type="similarity">
    <text evidence="1 2">Belongs to the MINDY deubiquitinase family. FAM188 subfamily.</text>
</comment>
<keyword evidence="2" id="KW-0645">Protease</keyword>
<dbReference type="Pfam" id="PF13898">
    <property type="entry name" value="MINDY-3_4_CD"/>
    <property type="match status" value="1"/>
</dbReference>
<evidence type="ECO:0000259" key="4">
    <source>
        <dbReference type="SMART" id="SM01174"/>
    </source>
</evidence>
<dbReference type="EC" id="3.4.19.12" evidence="2"/>
<dbReference type="PANTHER" id="PTHR12473">
    <property type="entry name" value="UBIQUITIN CARBOXYL-TERMINAL HYDROLASE MINDY-4-RELATED"/>
    <property type="match status" value="1"/>
</dbReference>
<keyword evidence="2" id="KW-0833">Ubl conjugation pathway</keyword>
<comment type="function">
    <text evidence="2">Hydrolase that can remove 'Lys-48'-linked conjugated ubiquitin from proteins.</text>
</comment>
<evidence type="ECO:0000256" key="1">
    <source>
        <dbReference type="ARBA" id="ARBA00011074"/>
    </source>
</evidence>
<protein>
    <recommendedName>
        <fullName evidence="2">Ubiquitin carboxyl-terminal hydrolase MINDY</fullName>
        <ecNumber evidence="2">3.4.19.12</ecNumber>
    </recommendedName>
</protein>
<organism evidence="5 6">
    <name type="scientific">Orchesella dallaii</name>
    <dbReference type="NCBI Taxonomy" id="48710"/>
    <lineage>
        <taxon>Eukaryota</taxon>
        <taxon>Metazoa</taxon>
        <taxon>Ecdysozoa</taxon>
        <taxon>Arthropoda</taxon>
        <taxon>Hexapoda</taxon>
        <taxon>Collembola</taxon>
        <taxon>Entomobryomorpha</taxon>
        <taxon>Entomobryoidea</taxon>
        <taxon>Orchesellidae</taxon>
        <taxon>Orchesellinae</taxon>
        <taxon>Orchesella</taxon>
    </lineage>
</organism>
<gene>
    <name evidence="5" type="ORF">ODALV1_LOCUS2811</name>
</gene>
<reference evidence="5 6" key="1">
    <citation type="submission" date="2024-08" db="EMBL/GenBank/DDBJ databases">
        <authorList>
            <person name="Cucini C."/>
            <person name="Frati F."/>
        </authorList>
    </citation>
    <scope>NUCLEOTIDE SEQUENCE [LARGE SCALE GENOMIC DNA]</scope>
</reference>
<dbReference type="SMART" id="SM01174">
    <property type="entry name" value="DUF4205"/>
    <property type="match status" value="1"/>
</dbReference>
<dbReference type="InterPro" id="IPR025257">
    <property type="entry name" value="MINDY-3/4_CD"/>
</dbReference>
<evidence type="ECO:0000313" key="5">
    <source>
        <dbReference type="EMBL" id="CAL8074149.1"/>
    </source>
</evidence>
<feature type="compositionally biased region" description="Polar residues" evidence="3">
    <location>
        <begin position="18"/>
        <end position="28"/>
    </location>
</feature>
<keyword evidence="6" id="KW-1185">Reference proteome</keyword>
<dbReference type="PANTHER" id="PTHR12473:SF8">
    <property type="entry name" value="UBIQUITIN CARBOXYL-TERMINAL HYDROLASE MINDY-4-RELATED"/>
    <property type="match status" value="1"/>
</dbReference>
<dbReference type="EMBL" id="CAXLJM020000007">
    <property type="protein sequence ID" value="CAL8074149.1"/>
    <property type="molecule type" value="Genomic_DNA"/>
</dbReference>
<sequence>MNPIFTRRYKGSVRPNIMPTSKRQNYQKSMSTTSSSSSNATSIGEDDSPSQSEDPVRSPISEELPSMLFQSKGSRMKNSGSVLAHQLLASKQNMLAQQNLTPQENRQRAKVSSRSNNQQHPQLNSSMQSMRQSVSIDNFGHVTNSHSGGMTRSPTVHEIGGTSLKSQKTDEECDEMRFCELEDIDDGDDDIQMSAAPSFNQYGNSRISRPNLNQRISKEALDMKTWRELKQVVSGSTSFHEGWIGQGFNFDHNIPFGLVQRKGGPCGVLAVVQSILLRNLLFGSPFSNKGNEMAEEMRSILNGEDTHLAESRVKHERNMYLVDAIAGIIWGCAQSRTFPKRTETSIIMFSDFRIQPEMIYVTGQVELQNFLEDNLYRFDCVSLVYSAVLSRGISGVKDDMDFENCSLVGQHGYCSQELINLLNVGKAISNTFDHEIELDGKVLKGITSQCDIGLLSLFEHYDSIKVGKNLKCPRYPVWMICSESHFSVLFSYENSLCNENNQGAPSNFDLFYYDGLARQDKIIRLSIDTARHEIPANKFGIDKKHTFDDRPPFTHGRDSYQHSFSSGGSSSAIAGEDLVPPLEKCIRTKWTGAVVDWIDTEPIL</sequence>
<dbReference type="Proteomes" id="UP001642540">
    <property type="component" value="Unassembled WGS sequence"/>
</dbReference>
<evidence type="ECO:0000313" key="6">
    <source>
        <dbReference type="Proteomes" id="UP001642540"/>
    </source>
</evidence>
<feature type="region of interest" description="Disordered" evidence="3">
    <location>
        <begin position="100"/>
        <end position="159"/>
    </location>
</feature>